<organism evidence="5">
    <name type="scientific">freshwater metagenome</name>
    <dbReference type="NCBI Taxonomy" id="449393"/>
    <lineage>
        <taxon>unclassified sequences</taxon>
        <taxon>metagenomes</taxon>
        <taxon>ecological metagenomes</taxon>
    </lineage>
</organism>
<dbReference type="AlphaFoldDB" id="A0A6J7EBF8"/>
<dbReference type="Pfam" id="PF13378">
    <property type="entry name" value="MR_MLE_C"/>
    <property type="match status" value="1"/>
</dbReference>
<dbReference type="SFLD" id="SFLDS00001">
    <property type="entry name" value="Enolase"/>
    <property type="match status" value="1"/>
</dbReference>
<proteinExistence type="inferred from homology"/>
<dbReference type="SMART" id="SM00922">
    <property type="entry name" value="MR_MLE"/>
    <property type="match status" value="1"/>
</dbReference>
<dbReference type="Pfam" id="PF18374">
    <property type="entry name" value="Enolase_like_N"/>
    <property type="match status" value="1"/>
</dbReference>
<dbReference type="HAMAP" id="MF_00470">
    <property type="entry name" value="MenC_1"/>
    <property type="match status" value="1"/>
</dbReference>
<dbReference type="InterPro" id="IPR029017">
    <property type="entry name" value="Enolase-like_N"/>
</dbReference>
<dbReference type="InterPro" id="IPR036849">
    <property type="entry name" value="Enolase-like_C_sf"/>
</dbReference>
<dbReference type="PANTHER" id="PTHR48073">
    <property type="entry name" value="O-SUCCINYLBENZOATE SYNTHASE-RELATED"/>
    <property type="match status" value="1"/>
</dbReference>
<dbReference type="InterPro" id="IPR013342">
    <property type="entry name" value="Mandelate_racemase_C"/>
</dbReference>
<reference evidence="5" key="1">
    <citation type="submission" date="2020-05" db="EMBL/GenBank/DDBJ databases">
        <authorList>
            <person name="Chiriac C."/>
            <person name="Salcher M."/>
            <person name="Ghai R."/>
            <person name="Kavagutti S V."/>
        </authorList>
    </citation>
    <scope>NUCLEOTIDE SEQUENCE</scope>
</reference>
<accession>A0A6J7EBF8</accession>
<dbReference type="GO" id="GO:0016836">
    <property type="term" value="F:hydro-lyase activity"/>
    <property type="evidence" value="ECO:0007669"/>
    <property type="project" value="InterPro"/>
</dbReference>
<dbReference type="GO" id="GO:0009063">
    <property type="term" value="P:amino acid catabolic process"/>
    <property type="evidence" value="ECO:0007669"/>
    <property type="project" value="InterPro"/>
</dbReference>
<feature type="domain" description="Mandelate racemase/muconate lactonizing enzyme C-terminal" evidence="4">
    <location>
        <begin position="89"/>
        <end position="189"/>
    </location>
</feature>
<dbReference type="InterPro" id="IPR010196">
    <property type="entry name" value="OSB_synthase_MenC1"/>
</dbReference>
<dbReference type="SFLD" id="SFLDF00009">
    <property type="entry name" value="o-succinylbenzoate_synthase"/>
    <property type="match status" value="1"/>
</dbReference>
<keyword evidence="2" id="KW-0460">Magnesium</keyword>
<dbReference type="PROSITE" id="PS00909">
    <property type="entry name" value="MR_MLE_2"/>
    <property type="match status" value="1"/>
</dbReference>
<dbReference type="SUPFAM" id="SSF51604">
    <property type="entry name" value="Enolase C-terminal domain-like"/>
    <property type="match status" value="1"/>
</dbReference>
<keyword evidence="1" id="KW-0479">Metal-binding</keyword>
<keyword evidence="3" id="KW-0456">Lyase</keyword>
<dbReference type="InterPro" id="IPR018110">
    <property type="entry name" value="Mandel_Rmase/mucon_lact_enz_CS"/>
</dbReference>
<evidence type="ECO:0000256" key="1">
    <source>
        <dbReference type="ARBA" id="ARBA00022723"/>
    </source>
</evidence>
<dbReference type="Gene3D" id="3.20.20.120">
    <property type="entry name" value="Enolase-like C-terminal domain"/>
    <property type="match status" value="1"/>
</dbReference>
<evidence type="ECO:0000313" key="5">
    <source>
        <dbReference type="EMBL" id="CAB4878244.1"/>
    </source>
</evidence>
<dbReference type="PANTHER" id="PTHR48073:SF2">
    <property type="entry name" value="O-SUCCINYLBENZOATE SYNTHASE"/>
    <property type="match status" value="1"/>
</dbReference>
<evidence type="ECO:0000256" key="2">
    <source>
        <dbReference type="ARBA" id="ARBA00022842"/>
    </source>
</evidence>
<dbReference type="GO" id="GO:0000287">
    <property type="term" value="F:magnesium ion binding"/>
    <property type="evidence" value="ECO:0007669"/>
    <property type="project" value="InterPro"/>
</dbReference>
<dbReference type="NCBIfam" id="NF002782">
    <property type="entry name" value="PRK02901.1"/>
    <property type="match status" value="1"/>
</dbReference>
<dbReference type="EMBL" id="CAFBLS010000125">
    <property type="protein sequence ID" value="CAB4878244.1"/>
    <property type="molecule type" value="Genomic_DNA"/>
</dbReference>
<name>A0A6J7EBF8_9ZZZZ</name>
<protein>
    <submittedName>
        <fullName evidence="5">Unannotated protein</fullName>
    </submittedName>
</protein>
<dbReference type="GO" id="GO:0009234">
    <property type="term" value="P:menaquinone biosynthetic process"/>
    <property type="evidence" value="ECO:0007669"/>
    <property type="project" value="InterPro"/>
</dbReference>
<dbReference type="SFLD" id="SFLDG00180">
    <property type="entry name" value="muconate_cycloisomerase"/>
    <property type="match status" value="1"/>
</dbReference>
<dbReference type="InterPro" id="IPR029065">
    <property type="entry name" value="Enolase_C-like"/>
</dbReference>
<gene>
    <name evidence="5" type="ORF">UFOPK3402_01078</name>
</gene>
<evidence type="ECO:0000256" key="3">
    <source>
        <dbReference type="ARBA" id="ARBA00023239"/>
    </source>
</evidence>
<evidence type="ECO:0000259" key="4">
    <source>
        <dbReference type="SMART" id="SM00922"/>
    </source>
</evidence>
<dbReference type="Gene3D" id="3.30.390.10">
    <property type="entry name" value="Enolase-like, N-terminal domain"/>
    <property type="match status" value="1"/>
</dbReference>
<sequence length="344" mass="36209">MTAGALRIVLASAVPFALRMRRSFRGVTMREGLLIKGPSGWGEFAPFDDYDDAAASRWLDSALEAAYGTWPVSARSAVRVNAIIPAGSPDDAALLTRLAINDHGCSTIKVKVGGTLADDESRVASVRDVLDNSLGRGVGRIRIDANGAWDVATARTALRRLAAYGLEYVEQPCPDIASIRELRAKCPVQIAVDESLRTSDDPEALARQGALIREIADIAILKPAPLGGIAASLRIAEALPIPVVVSSSLDSSVGLAVAVNLAGALGLESACGLGTGALFAQDLVSTPEPPVDGMLHVRRVAPDLPALLLARDQVGDERAAWWRTRLATAWSQGSAQRWASVIPA</sequence>